<dbReference type="GO" id="GO:0008168">
    <property type="term" value="F:methyltransferase activity"/>
    <property type="evidence" value="ECO:0007669"/>
    <property type="project" value="UniProtKB-KW"/>
</dbReference>
<comment type="caution">
    <text evidence="4">The sequence shown here is derived from an EMBL/GenBank/DDBJ whole genome shotgun (WGS) entry which is preliminary data.</text>
</comment>
<evidence type="ECO:0000313" key="5">
    <source>
        <dbReference type="Proteomes" id="UP000054761"/>
    </source>
</evidence>
<proteinExistence type="predicted"/>
<dbReference type="RefSeq" id="WP_058502766.1">
    <property type="nucleotide sequence ID" value="NZ_CAAAJA010000013.1"/>
</dbReference>
<keyword evidence="5" id="KW-1185">Reference proteome</keyword>
<feature type="transmembrane region" description="Helical" evidence="3">
    <location>
        <begin position="38"/>
        <end position="58"/>
    </location>
</feature>
<feature type="region of interest" description="Disordered" evidence="2">
    <location>
        <begin position="1"/>
        <end position="30"/>
    </location>
</feature>
<evidence type="ECO:0000256" key="3">
    <source>
        <dbReference type="SAM" id="Phobius"/>
    </source>
</evidence>
<gene>
    <name evidence="4" type="primary">hemX</name>
    <name evidence="4" type="ORF">Lisr_2482</name>
</gene>
<dbReference type="STRING" id="454.Lisr_2482"/>
<protein>
    <submittedName>
        <fullName evidence="4">Uroporphyrinogen III methylase</fullName>
    </submittedName>
</protein>
<dbReference type="PATRIC" id="fig|454.4.peg.2714"/>
<dbReference type="PANTHER" id="PTHR38043:SF1">
    <property type="entry name" value="PROTEIN HEMX"/>
    <property type="match status" value="1"/>
</dbReference>
<feature type="compositionally biased region" description="Basic and acidic residues" evidence="2">
    <location>
        <begin position="8"/>
        <end position="18"/>
    </location>
</feature>
<dbReference type="InterPro" id="IPR007470">
    <property type="entry name" value="HemX"/>
</dbReference>
<dbReference type="AlphaFoldDB" id="A0A0W0V2E1"/>
<keyword evidence="1" id="KW-0175">Coiled coil</keyword>
<name>A0A0W0V2E1_9GAMM</name>
<dbReference type="Pfam" id="PF04375">
    <property type="entry name" value="HemX"/>
    <property type="match status" value="1"/>
</dbReference>
<sequence>MANSNEPQQKKNETDHQSGKKPKQKASASPIRKDPIHLLSLLSLLIAIIAIATAIYVLQVNKQLHQDFDQQKNTMDTRLSKLRTQQSSIQDHLKATGKSLKQAKEEIKERMDNVNQQFKLTMEQQLYENQDWMLLKARYYIELAQINAHWSDNVSTTVALLKQADMILSHINTSEVFNIRQAIAREIAQLKSKPKIDVAGLLSQLDAAQQTVRKLPLALTEKKLTEATNHQNASNETPRTWRKRLQDSVSLLEKLVVIRRHDEDIKPLLSPLYVAVIKETIRLNLQEVQWAVLNNNHQVYQIALNQAIENIKRHFDTSATITSHLIQQLNQLKNINLNQKTININESLPLLNNFIAHKKDTKVNSQTDSRGESSQ</sequence>
<evidence type="ECO:0000313" key="4">
    <source>
        <dbReference type="EMBL" id="KTD14254.1"/>
    </source>
</evidence>
<keyword evidence="3" id="KW-0812">Transmembrane</keyword>
<keyword evidence="4" id="KW-0808">Transferase</keyword>
<feature type="coiled-coil region" evidence="1">
    <location>
        <begin position="97"/>
        <end position="124"/>
    </location>
</feature>
<organism evidence="4 5">
    <name type="scientific">Legionella israelensis</name>
    <dbReference type="NCBI Taxonomy" id="454"/>
    <lineage>
        <taxon>Bacteria</taxon>
        <taxon>Pseudomonadati</taxon>
        <taxon>Pseudomonadota</taxon>
        <taxon>Gammaproteobacteria</taxon>
        <taxon>Legionellales</taxon>
        <taxon>Legionellaceae</taxon>
        <taxon>Legionella</taxon>
    </lineage>
</organism>
<keyword evidence="4" id="KW-0489">Methyltransferase</keyword>
<keyword evidence="3" id="KW-1133">Transmembrane helix</keyword>
<reference evidence="4 5" key="1">
    <citation type="submission" date="2015-11" db="EMBL/GenBank/DDBJ databases">
        <title>Genomic analysis of 38 Legionella species identifies large and diverse effector repertoires.</title>
        <authorList>
            <person name="Burstein D."/>
            <person name="Amaro F."/>
            <person name="Zusman T."/>
            <person name="Lifshitz Z."/>
            <person name="Cohen O."/>
            <person name="Gilbert J.A."/>
            <person name="Pupko T."/>
            <person name="Shuman H.A."/>
            <person name="Segal G."/>
        </authorList>
    </citation>
    <scope>NUCLEOTIDE SEQUENCE [LARGE SCALE GENOMIC DNA]</scope>
    <source>
        <strain evidence="4 5">Bercovier 4</strain>
    </source>
</reference>
<dbReference type="Proteomes" id="UP000054761">
    <property type="component" value="Unassembled WGS sequence"/>
</dbReference>
<dbReference type="GO" id="GO:0032259">
    <property type="term" value="P:methylation"/>
    <property type="evidence" value="ECO:0007669"/>
    <property type="project" value="UniProtKB-KW"/>
</dbReference>
<evidence type="ECO:0000256" key="1">
    <source>
        <dbReference type="SAM" id="Coils"/>
    </source>
</evidence>
<dbReference type="EMBL" id="LNYH01000149">
    <property type="protein sequence ID" value="KTD14254.1"/>
    <property type="molecule type" value="Genomic_DNA"/>
</dbReference>
<dbReference type="PANTHER" id="PTHR38043">
    <property type="entry name" value="PROTEIN HEMX"/>
    <property type="match status" value="1"/>
</dbReference>
<accession>A0A0W0V2E1</accession>
<keyword evidence="3" id="KW-0472">Membrane</keyword>
<dbReference type="OrthoDB" id="5653077at2"/>
<evidence type="ECO:0000256" key="2">
    <source>
        <dbReference type="SAM" id="MobiDB-lite"/>
    </source>
</evidence>